<comment type="caution">
    <text evidence="1">The sequence shown here is derived from an EMBL/GenBank/DDBJ whole genome shotgun (WGS) entry which is preliminary data.</text>
</comment>
<name>A0ACB9B8M9_ARCLA</name>
<sequence length="429" mass="48647">MHIHNSYAICDICLSITKRLAQKQEDRLESVVPVLLPEVLYTPHKRKEKTKEDKKKEEKKEDEKKEEKKEHEKKEEVDTEVTEGRTWLADESALAHFESLALEANGSVPSKLNEVDIVKDSETDGNVVPLGKMLKRLKAKVSKARKAMKNDSIAAVVETENNVDILGMLREMNFDNVGVSTKFDSSNGHGKITSESKLKRINLPNDLTNVSVPKRRRSSSAKGHERSSFLKGGFKGGSAFNNIIMDDDPHSGSEDKGLIHVQETRRTDDIDLEKPKKSIETGSNQKLGPVKKRKRRRISGLAKCTLDETDTNTRDLIGRRIKVWWPEDKAFYGGVVNSYDHQKKKHVVLYDDGEIEVLYLDKERWELIEDGHKPTKNSNRTVTDCKKTEELNHKSNRLQLLVAATNQCSDKGKKEMKQTGSAIFETTTE</sequence>
<reference evidence="2" key="1">
    <citation type="journal article" date="2022" name="Mol. Ecol. Resour.">
        <title>The genomes of chicory, endive, great burdock and yacon provide insights into Asteraceae palaeo-polyploidization history and plant inulin production.</title>
        <authorList>
            <person name="Fan W."/>
            <person name="Wang S."/>
            <person name="Wang H."/>
            <person name="Wang A."/>
            <person name="Jiang F."/>
            <person name="Liu H."/>
            <person name="Zhao H."/>
            <person name="Xu D."/>
            <person name="Zhang Y."/>
        </authorList>
    </citation>
    <scope>NUCLEOTIDE SEQUENCE [LARGE SCALE GENOMIC DNA]</scope>
    <source>
        <strain evidence="2">cv. Niubang</strain>
    </source>
</reference>
<protein>
    <submittedName>
        <fullName evidence="1">Uncharacterized protein</fullName>
    </submittedName>
</protein>
<proteinExistence type="predicted"/>
<accession>A0ACB9B8M9</accession>
<gene>
    <name evidence="1" type="ORF">L6452_19458</name>
</gene>
<evidence type="ECO:0000313" key="1">
    <source>
        <dbReference type="EMBL" id="KAI3718581.1"/>
    </source>
</evidence>
<evidence type="ECO:0000313" key="2">
    <source>
        <dbReference type="Proteomes" id="UP001055879"/>
    </source>
</evidence>
<organism evidence="1 2">
    <name type="scientific">Arctium lappa</name>
    <name type="common">Greater burdock</name>
    <name type="synonym">Lappa major</name>
    <dbReference type="NCBI Taxonomy" id="4217"/>
    <lineage>
        <taxon>Eukaryota</taxon>
        <taxon>Viridiplantae</taxon>
        <taxon>Streptophyta</taxon>
        <taxon>Embryophyta</taxon>
        <taxon>Tracheophyta</taxon>
        <taxon>Spermatophyta</taxon>
        <taxon>Magnoliopsida</taxon>
        <taxon>eudicotyledons</taxon>
        <taxon>Gunneridae</taxon>
        <taxon>Pentapetalae</taxon>
        <taxon>asterids</taxon>
        <taxon>campanulids</taxon>
        <taxon>Asterales</taxon>
        <taxon>Asteraceae</taxon>
        <taxon>Carduoideae</taxon>
        <taxon>Cardueae</taxon>
        <taxon>Arctiinae</taxon>
        <taxon>Arctium</taxon>
    </lineage>
</organism>
<keyword evidence="2" id="KW-1185">Reference proteome</keyword>
<dbReference type="Proteomes" id="UP001055879">
    <property type="component" value="Linkage Group LG06"/>
</dbReference>
<dbReference type="EMBL" id="CM042052">
    <property type="protein sequence ID" value="KAI3718581.1"/>
    <property type="molecule type" value="Genomic_DNA"/>
</dbReference>
<reference evidence="1 2" key="2">
    <citation type="journal article" date="2022" name="Mol. Ecol. Resour.">
        <title>The genomes of chicory, endive, great burdock and yacon provide insights into Asteraceae paleo-polyploidization history and plant inulin production.</title>
        <authorList>
            <person name="Fan W."/>
            <person name="Wang S."/>
            <person name="Wang H."/>
            <person name="Wang A."/>
            <person name="Jiang F."/>
            <person name="Liu H."/>
            <person name="Zhao H."/>
            <person name="Xu D."/>
            <person name="Zhang Y."/>
        </authorList>
    </citation>
    <scope>NUCLEOTIDE SEQUENCE [LARGE SCALE GENOMIC DNA]</scope>
    <source>
        <strain evidence="2">cv. Niubang</strain>
    </source>
</reference>